<dbReference type="OrthoDB" id="3231781at2759"/>
<evidence type="ECO:0000256" key="1">
    <source>
        <dbReference type="SAM" id="Phobius"/>
    </source>
</evidence>
<protein>
    <submittedName>
        <fullName evidence="2">Uncharacterized protein</fullName>
    </submittedName>
</protein>
<proteinExistence type="predicted"/>
<evidence type="ECO:0000313" key="2">
    <source>
        <dbReference type="EMBL" id="EJD34468.1"/>
    </source>
</evidence>
<evidence type="ECO:0000313" key="3">
    <source>
        <dbReference type="Proteomes" id="UP000006514"/>
    </source>
</evidence>
<keyword evidence="1" id="KW-0472">Membrane</keyword>
<gene>
    <name evidence="2" type="ORF">AURDEDRAFT_176483</name>
</gene>
<feature type="transmembrane region" description="Helical" evidence="1">
    <location>
        <begin position="30"/>
        <end position="57"/>
    </location>
</feature>
<dbReference type="AlphaFoldDB" id="J0LD58"/>
<dbReference type="EMBL" id="JH687944">
    <property type="protein sequence ID" value="EJD34468.1"/>
    <property type="molecule type" value="Genomic_DNA"/>
</dbReference>
<name>J0LD58_AURST</name>
<sequence length="178" mass="19124">MTSTDAIAVLVLAQPNRPVALPVGAPSIDITIGAVTTSTWASLFMFSITCYTATVYFSRYGKDQTAFKAVVASMWLLTAVDTAANLIWAYDWTVTLWGSIPGTGLLPLGFYVNILCAGLATAINQSFYAWRLFIISEGSYAMSGIIIVSAVSQLAVVLWALTVWATHSVLFKDLGIVL</sequence>
<feature type="transmembrane region" description="Helical" evidence="1">
    <location>
        <begin position="110"/>
        <end position="130"/>
    </location>
</feature>
<feature type="transmembrane region" description="Helical" evidence="1">
    <location>
        <begin position="69"/>
        <end position="90"/>
    </location>
</feature>
<dbReference type="KEGG" id="adl:AURDEDRAFT_176483"/>
<keyword evidence="1" id="KW-0812">Transmembrane</keyword>
<accession>J0LD58</accession>
<reference evidence="3" key="1">
    <citation type="journal article" date="2012" name="Science">
        <title>The Paleozoic origin of enzymatic lignin decomposition reconstructed from 31 fungal genomes.</title>
        <authorList>
            <person name="Floudas D."/>
            <person name="Binder M."/>
            <person name="Riley R."/>
            <person name="Barry K."/>
            <person name="Blanchette R.A."/>
            <person name="Henrissat B."/>
            <person name="Martinez A.T."/>
            <person name="Otillar R."/>
            <person name="Spatafora J.W."/>
            <person name="Yadav J.S."/>
            <person name="Aerts A."/>
            <person name="Benoit I."/>
            <person name="Boyd A."/>
            <person name="Carlson A."/>
            <person name="Copeland A."/>
            <person name="Coutinho P.M."/>
            <person name="de Vries R.P."/>
            <person name="Ferreira P."/>
            <person name="Findley K."/>
            <person name="Foster B."/>
            <person name="Gaskell J."/>
            <person name="Glotzer D."/>
            <person name="Gorecki P."/>
            <person name="Heitman J."/>
            <person name="Hesse C."/>
            <person name="Hori C."/>
            <person name="Igarashi K."/>
            <person name="Jurgens J.A."/>
            <person name="Kallen N."/>
            <person name="Kersten P."/>
            <person name="Kohler A."/>
            <person name="Kuees U."/>
            <person name="Kumar T.K.A."/>
            <person name="Kuo A."/>
            <person name="LaButti K."/>
            <person name="Larrondo L.F."/>
            <person name="Lindquist E."/>
            <person name="Ling A."/>
            <person name="Lombard V."/>
            <person name="Lucas S."/>
            <person name="Lundell T."/>
            <person name="Martin R."/>
            <person name="McLaughlin D.J."/>
            <person name="Morgenstern I."/>
            <person name="Morin E."/>
            <person name="Murat C."/>
            <person name="Nagy L.G."/>
            <person name="Nolan M."/>
            <person name="Ohm R.A."/>
            <person name="Patyshakuliyeva A."/>
            <person name="Rokas A."/>
            <person name="Ruiz-Duenas F.J."/>
            <person name="Sabat G."/>
            <person name="Salamov A."/>
            <person name="Samejima M."/>
            <person name="Schmutz J."/>
            <person name="Slot J.C."/>
            <person name="St John F."/>
            <person name="Stenlid J."/>
            <person name="Sun H."/>
            <person name="Sun S."/>
            <person name="Syed K."/>
            <person name="Tsang A."/>
            <person name="Wiebenga A."/>
            <person name="Young D."/>
            <person name="Pisabarro A."/>
            <person name="Eastwood D.C."/>
            <person name="Martin F."/>
            <person name="Cullen D."/>
            <person name="Grigoriev I.V."/>
            <person name="Hibbett D.S."/>
        </authorList>
    </citation>
    <scope>NUCLEOTIDE SEQUENCE [LARGE SCALE GENOMIC DNA]</scope>
    <source>
        <strain evidence="3">TFB10046</strain>
    </source>
</reference>
<organism evidence="2 3">
    <name type="scientific">Auricularia subglabra (strain TFB-10046 / SS5)</name>
    <name type="common">White-rot fungus</name>
    <name type="synonym">Auricularia delicata (strain TFB10046)</name>
    <dbReference type="NCBI Taxonomy" id="717982"/>
    <lineage>
        <taxon>Eukaryota</taxon>
        <taxon>Fungi</taxon>
        <taxon>Dikarya</taxon>
        <taxon>Basidiomycota</taxon>
        <taxon>Agaricomycotina</taxon>
        <taxon>Agaricomycetes</taxon>
        <taxon>Auriculariales</taxon>
        <taxon>Auriculariaceae</taxon>
        <taxon>Auricularia</taxon>
    </lineage>
</organism>
<dbReference type="Proteomes" id="UP000006514">
    <property type="component" value="Unassembled WGS sequence"/>
</dbReference>
<keyword evidence="3" id="KW-1185">Reference proteome</keyword>
<keyword evidence="1" id="KW-1133">Transmembrane helix</keyword>
<dbReference type="InParanoid" id="J0LD58"/>
<feature type="transmembrane region" description="Helical" evidence="1">
    <location>
        <begin position="142"/>
        <end position="165"/>
    </location>
</feature>